<protein>
    <submittedName>
        <fullName evidence="2">Uncharacterized protein</fullName>
    </submittedName>
</protein>
<organism evidence="2 3">
    <name type="scientific">Ceratodon purpureus</name>
    <name type="common">Fire moss</name>
    <name type="synonym">Dicranum purpureum</name>
    <dbReference type="NCBI Taxonomy" id="3225"/>
    <lineage>
        <taxon>Eukaryota</taxon>
        <taxon>Viridiplantae</taxon>
        <taxon>Streptophyta</taxon>
        <taxon>Embryophyta</taxon>
        <taxon>Bryophyta</taxon>
        <taxon>Bryophytina</taxon>
        <taxon>Bryopsida</taxon>
        <taxon>Dicranidae</taxon>
        <taxon>Pseudoditrichales</taxon>
        <taxon>Ditrichaceae</taxon>
        <taxon>Ceratodon</taxon>
    </lineage>
</organism>
<name>A0A8T0HST9_CERPU</name>
<dbReference type="AlphaFoldDB" id="A0A8T0HST9"/>
<feature type="transmembrane region" description="Helical" evidence="1">
    <location>
        <begin position="77"/>
        <end position="105"/>
    </location>
</feature>
<accession>A0A8T0HST9</accession>
<reference evidence="2" key="1">
    <citation type="submission" date="2020-06" db="EMBL/GenBank/DDBJ databases">
        <title>WGS assembly of Ceratodon purpureus strain R40.</title>
        <authorList>
            <person name="Carey S.B."/>
            <person name="Jenkins J."/>
            <person name="Shu S."/>
            <person name="Lovell J.T."/>
            <person name="Sreedasyam A."/>
            <person name="Maumus F."/>
            <person name="Tiley G.P."/>
            <person name="Fernandez-Pozo N."/>
            <person name="Barry K."/>
            <person name="Chen C."/>
            <person name="Wang M."/>
            <person name="Lipzen A."/>
            <person name="Daum C."/>
            <person name="Saski C.A."/>
            <person name="Payton A.C."/>
            <person name="Mcbreen J.C."/>
            <person name="Conrad R.E."/>
            <person name="Kollar L.M."/>
            <person name="Olsson S."/>
            <person name="Huttunen S."/>
            <person name="Landis J.B."/>
            <person name="Wickett N.J."/>
            <person name="Johnson M.G."/>
            <person name="Rensing S.A."/>
            <person name="Grimwood J."/>
            <person name="Schmutz J."/>
            <person name="Mcdaniel S.F."/>
        </authorList>
    </citation>
    <scope>NUCLEOTIDE SEQUENCE</scope>
    <source>
        <strain evidence="2">R40</strain>
    </source>
</reference>
<proteinExistence type="predicted"/>
<keyword evidence="1" id="KW-0812">Transmembrane</keyword>
<dbReference type="EMBL" id="CM026426">
    <property type="protein sequence ID" value="KAG0573809.1"/>
    <property type="molecule type" value="Genomic_DNA"/>
</dbReference>
<comment type="caution">
    <text evidence="2">The sequence shown here is derived from an EMBL/GenBank/DDBJ whole genome shotgun (WGS) entry which is preliminary data.</text>
</comment>
<evidence type="ECO:0000256" key="1">
    <source>
        <dbReference type="SAM" id="Phobius"/>
    </source>
</evidence>
<dbReference type="Proteomes" id="UP000822688">
    <property type="component" value="Chromosome V"/>
</dbReference>
<gene>
    <name evidence="2" type="ORF">KC19_VG211000</name>
</gene>
<keyword evidence="1" id="KW-0472">Membrane</keyword>
<keyword evidence="3" id="KW-1185">Reference proteome</keyword>
<evidence type="ECO:0000313" key="2">
    <source>
        <dbReference type="EMBL" id="KAG0573809.1"/>
    </source>
</evidence>
<feature type="transmembrane region" description="Helical" evidence="1">
    <location>
        <begin position="52"/>
        <end position="70"/>
    </location>
</feature>
<sequence length="110" mass="12602">MWSAFFTTSSKHAIKNLIHASTKNITQDNFVKASKSNTPTRSTSCSCLLKCLLPNLVICGSFLIVLQNLICLYLLKLLLFLCISFVHVWMPLLCQLILSRFYFFWTSSFL</sequence>
<evidence type="ECO:0000313" key="3">
    <source>
        <dbReference type="Proteomes" id="UP000822688"/>
    </source>
</evidence>
<keyword evidence="1" id="KW-1133">Transmembrane helix</keyword>